<feature type="transmembrane region" description="Helical" evidence="1">
    <location>
        <begin position="68"/>
        <end position="88"/>
    </location>
</feature>
<feature type="transmembrane region" description="Helical" evidence="1">
    <location>
        <begin position="12"/>
        <end position="29"/>
    </location>
</feature>
<organism evidence="2 3">
    <name type="scientific">Xylanibacter muris</name>
    <dbReference type="NCBI Taxonomy" id="2736290"/>
    <lineage>
        <taxon>Bacteria</taxon>
        <taxon>Pseudomonadati</taxon>
        <taxon>Bacteroidota</taxon>
        <taxon>Bacteroidia</taxon>
        <taxon>Bacteroidales</taxon>
        <taxon>Prevotellaceae</taxon>
        <taxon>Xylanibacter</taxon>
    </lineage>
</organism>
<comment type="caution">
    <text evidence="2">The sequence shown here is derived from an EMBL/GenBank/DDBJ whole genome shotgun (WGS) entry which is preliminary data.</text>
</comment>
<keyword evidence="3" id="KW-1185">Reference proteome</keyword>
<evidence type="ECO:0000313" key="3">
    <source>
        <dbReference type="Proteomes" id="UP000714420"/>
    </source>
</evidence>
<protein>
    <recommendedName>
        <fullName evidence="4">DUF2500 family protein</fullName>
    </recommendedName>
</protein>
<dbReference type="RefSeq" id="WP_172272858.1">
    <property type="nucleotide sequence ID" value="NZ_CASGMU010000001.1"/>
</dbReference>
<gene>
    <name evidence="2" type="ORF">HPS56_01760</name>
</gene>
<feature type="transmembrane region" description="Helical" evidence="1">
    <location>
        <begin position="36"/>
        <end position="56"/>
    </location>
</feature>
<proteinExistence type="predicted"/>
<accession>A0ABX2AJ16</accession>
<evidence type="ECO:0000313" key="2">
    <source>
        <dbReference type="EMBL" id="NPD91098.1"/>
    </source>
</evidence>
<dbReference type="EMBL" id="JABKKF010000001">
    <property type="protein sequence ID" value="NPD91098.1"/>
    <property type="molecule type" value="Genomic_DNA"/>
</dbReference>
<reference evidence="2 3" key="1">
    <citation type="submission" date="2020-05" db="EMBL/GenBank/DDBJ databases">
        <title>Distinct polysaccharide utilization as determinants for interspecies competition between intestinal Prevotella spp.</title>
        <authorList>
            <person name="Galvez E.J.C."/>
            <person name="Iljazovic A."/>
            <person name="Strowig T."/>
        </authorList>
    </citation>
    <scope>NUCLEOTIDE SEQUENCE [LARGE SCALE GENOMIC DNA]</scope>
    <source>
        <strain evidence="2 3">PMUR</strain>
    </source>
</reference>
<sequence>MKRNKIKNVLQIVAVVAGLCLGGYAYIIYERTLIDWWIPVGYGMLAALFTAPLCLSRWKVFTSSSQRWINGLCHVFFTATIVYSFFIIGNEAFSDSLNDRETTVSVTGRERVRRNTYRRIGRHRYVADGHRYNHYIIITPDGGKEKKLPLSYHEYCRIRKGDRITVIVGRGFFGYPVVKGFKK</sequence>
<evidence type="ECO:0008006" key="4">
    <source>
        <dbReference type="Google" id="ProtNLM"/>
    </source>
</evidence>
<evidence type="ECO:0000256" key="1">
    <source>
        <dbReference type="SAM" id="Phobius"/>
    </source>
</evidence>
<keyword evidence="1" id="KW-0472">Membrane</keyword>
<keyword evidence="1" id="KW-1133">Transmembrane helix</keyword>
<dbReference type="Proteomes" id="UP000714420">
    <property type="component" value="Unassembled WGS sequence"/>
</dbReference>
<keyword evidence="1" id="KW-0812">Transmembrane</keyword>
<name>A0ABX2AJ16_9BACT</name>